<name>A0ABS8L239_9HYPH</name>
<protein>
    <submittedName>
        <fullName evidence="1">DUF3800 domain-containing protein</fullName>
    </submittedName>
</protein>
<dbReference type="Proteomes" id="UP001198862">
    <property type="component" value="Unassembled WGS sequence"/>
</dbReference>
<accession>A0ABS8L239</accession>
<sequence length="220" mass="25207">MSRLYAFADEAGDFNFSNNPRASRYFIVCTMTCHSCSSLGGALLDLRRELIWNDDPVGEYFHATEDKQAVRDKVFALLEKHDFQVQATIMEKSKAQPQVRSANGRFYKYGWYYHLQYAAPKFLGNSTEVLFTTASVGTAKGQAVFSGAVNDVAQQVIRGNRRFQTNFCRSVADPCLQAADYCTWALQRKWEKGDTRSYDLIKDRIIHEVDMWSHGTVKYY</sequence>
<keyword evidence="2" id="KW-1185">Reference proteome</keyword>
<evidence type="ECO:0000313" key="2">
    <source>
        <dbReference type="Proteomes" id="UP001198862"/>
    </source>
</evidence>
<reference evidence="1 2" key="1">
    <citation type="submission" date="2021-11" db="EMBL/GenBank/DDBJ databases">
        <authorList>
            <person name="Lee D.-H."/>
            <person name="Kim S.-B."/>
        </authorList>
    </citation>
    <scope>NUCLEOTIDE SEQUENCE [LARGE SCALE GENOMIC DNA]</scope>
    <source>
        <strain evidence="1 2">KCTC 52223</strain>
    </source>
</reference>
<organism evidence="1 2">
    <name type="scientific">Reyranella aquatilis</name>
    <dbReference type="NCBI Taxonomy" id="2035356"/>
    <lineage>
        <taxon>Bacteria</taxon>
        <taxon>Pseudomonadati</taxon>
        <taxon>Pseudomonadota</taxon>
        <taxon>Alphaproteobacteria</taxon>
        <taxon>Hyphomicrobiales</taxon>
        <taxon>Reyranellaceae</taxon>
        <taxon>Reyranella</taxon>
    </lineage>
</organism>
<comment type="caution">
    <text evidence="1">The sequence shown here is derived from an EMBL/GenBank/DDBJ whole genome shotgun (WGS) entry which is preliminary data.</text>
</comment>
<dbReference type="InterPro" id="IPR024524">
    <property type="entry name" value="DUF3800"/>
</dbReference>
<gene>
    <name evidence="1" type="ORF">LJ725_25750</name>
</gene>
<dbReference type="RefSeq" id="WP_230553813.1">
    <property type="nucleotide sequence ID" value="NZ_JAJISD010000014.1"/>
</dbReference>
<dbReference type="EMBL" id="JAJISD010000014">
    <property type="protein sequence ID" value="MCC8432394.1"/>
    <property type="molecule type" value="Genomic_DNA"/>
</dbReference>
<evidence type="ECO:0000313" key="1">
    <source>
        <dbReference type="EMBL" id="MCC8432394.1"/>
    </source>
</evidence>
<proteinExistence type="predicted"/>
<dbReference type="Pfam" id="PF12686">
    <property type="entry name" value="DUF3800"/>
    <property type="match status" value="1"/>
</dbReference>